<keyword evidence="1" id="KW-0732">Signal</keyword>
<protein>
    <recommendedName>
        <fullName evidence="4">DUF3089 domain-containing protein</fullName>
    </recommendedName>
</protein>
<dbReference type="Proteomes" id="UP000734218">
    <property type="component" value="Unassembled WGS sequence"/>
</dbReference>
<dbReference type="InterPro" id="IPR021440">
    <property type="entry name" value="DUF3089"/>
</dbReference>
<evidence type="ECO:0008006" key="4">
    <source>
        <dbReference type="Google" id="ProtNLM"/>
    </source>
</evidence>
<evidence type="ECO:0000313" key="3">
    <source>
        <dbReference type="Proteomes" id="UP000734218"/>
    </source>
</evidence>
<feature type="chain" id="PRO_5045067178" description="DUF3089 domain-containing protein" evidence="1">
    <location>
        <begin position="18"/>
        <end position="404"/>
    </location>
</feature>
<dbReference type="Gene3D" id="3.40.50.1820">
    <property type="entry name" value="alpha/beta hydrolase"/>
    <property type="match status" value="1"/>
</dbReference>
<comment type="caution">
    <text evidence="2">The sequence shown here is derived from an EMBL/GenBank/DDBJ whole genome shotgun (WGS) entry which is preliminary data.</text>
</comment>
<dbReference type="RefSeq" id="WP_167954585.1">
    <property type="nucleotide sequence ID" value="NZ_JAATJE010000002.1"/>
</dbReference>
<dbReference type="EMBL" id="JAATJE010000002">
    <property type="protein sequence ID" value="NJC34515.1"/>
    <property type="molecule type" value="Genomic_DNA"/>
</dbReference>
<dbReference type="SUPFAM" id="SSF53474">
    <property type="entry name" value="alpha/beta-Hydrolases"/>
    <property type="match status" value="1"/>
</dbReference>
<reference evidence="2 3" key="1">
    <citation type="submission" date="2020-03" db="EMBL/GenBank/DDBJ databases">
        <title>Genomic Encyclopedia of Type Strains, Phase IV (KMG-IV): sequencing the most valuable type-strain genomes for metagenomic binning, comparative biology and taxonomic classification.</title>
        <authorList>
            <person name="Goeker M."/>
        </authorList>
    </citation>
    <scope>NUCLEOTIDE SEQUENCE [LARGE SCALE GENOMIC DNA]</scope>
    <source>
        <strain evidence="2 3">DSM 27651</strain>
    </source>
</reference>
<accession>A0ABX0XMQ0</accession>
<sequence length="404" mass="42702">MTTWMLLAAAAAAAVQAQPTPTPSTPAAPPVPAAAMPAAPDYQQDGAWLCLPGKTDACSQVLPTVALNPNGYGSVGEARPNPDAAADCFYVYPTVSRDPGVVSDLVAGQEEIATAYAQVARFSEQCRLFAPIYRQLTLATLNRAATSGDQREVVPAFELAYQDVKAAWTEFRRRSGDRPFVLIGHSQGSVHLSRLIAEEIDGKPAAEKMLSAILLGWNIEVPEGEVVGGTFRQIPLCTEEGQTGCVITYVTYRADAPPPEVALFGRAATAGRTVACTNPGALNGGGPAQFTQAPVSALLDSYWFAARPTNPPIRWSSEGQPSVPFVRTEGLVEARCVHDGAVGYLALSIPPTPDDARTDQFPGDIVIGGQPQPGWGTHLADMPVAQGDLIRLVAEQVGAFGQRR</sequence>
<dbReference type="Pfam" id="PF11288">
    <property type="entry name" value="DUF3089"/>
    <property type="match status" value="1"/>
</dbReference>
<evidence type="ECO:0000256" key="1">
    <source>
        <dbReference type="SAM" id="SignalP"/>
    </source>
</evidence>
<proteinExistence type="predicted"/>
<organism evidence="2 3">
    <name type="scientific">Sphingomonas jejuensis</name>
    <dbReference type="NCBI Taxonomy" id="904715"/>
    <lineage>
        <taxon>Bacteria</taxon>
        <taxon>Pseudomonadati</taxon>
        <taxon>Pseudomonadota</taxon>
        <taxon>Alphaproteobacteria</taxon>
        <taxon>Sphingomonadales</taxon>
        <taxon>Sphingomonadaceae</taxon>
        <taxon>Sphingomonas</taxon>
    </lineage>
</organism>
<name>A0ABX0XMQ0_9SPHN</name>
<evidence type="ECO:0000313" key="2">
    <source>
        <dbReference type="EMBL" id="NJC34515.1"/>
    </source>
</evidence>
<dbReference type="InterPro" id="IPR029058">
    <property type="entry name" value="AB_hydrolase_fold"/>
</dbReference>
<keyword evidence="3" id="KW-1185">Reference proteome</keyword>
<gene>
    <name evidence="2" type="ORF">GGR88_002029</name>
</gene>
<feature type="signal peptide" evidence="1">
    <location>
        <begin position="1"/>
        <end position="17"/>
    </location>
</feature>